<feature type="transmembrane region" description="Helical" evidence="7">
    <location>
        <begin position="45"/>
        <end position="67"/>
    </location>
</feature>
<dbReference type="KEGG" id="hsc:HVS_09095"/>
<feature type="transmembrane region" description="Helical" evidence="7">
    <location>
        <begin position="224"/>
        <end position="242"/>
    </location>
</feature>
<dbReference type="Proteomes" id="UP000239720">
    <property type="component" value="Unassembled WGS sequence"/>
</dbReference>
<comment type="similarity">
    <text evidence="7">Belongs to the binding-protein-dependent transport system permease family.</text>
</comment>
<evidence type="ECO:0000313" key="11">
    <source>
        <dbReference type="Proteomes" id="UP000233534"/>
    </source>
</evidence>
<proteinExistence type="inferred from homology"/>
<accession>A0A2K9EET6</accession>
<dbReference type="InterPro" id="IPR000515">
    <property type="entry name" value="MetI-like"/>
</dbReference>
<protein>
    <submittedName>
        <fullName evidence="10">ABC transporter permease</fullName>
    </submittedName>
    <submittedName>
        <fullName evidence="9">Aliphatic sulfonates transport permease protein SsuC</fullName>
    </submittedName>
</protein>
<reference evidence="9 11" key="1">
    <citation type="submission" date="2017-12" db="EMBL/GenBank/DDBJ databases">
        <title>Complete genome sequence of Herbivorax saccincola GGR1, a novel Cellulosome-producing hydrolytic bacterium in a thermophilic biogas plant, established by Illumina and Nanopore MinION sequencing.</title>
        <authorList>
            <person name="Pechtl A."/>
            <person name="Ruckert C."/>
            <person name="Koeck D.E."/>
            <person name="Maus I."/>
            <person name="Winkler A."/>
            <person name="Kalinowski J."/>
            <person name="Puhler A."/>
            <person name="Schwarz W.W."/>
            <person name="Zverlov V.V."/>
            <person name="Schluter A."/>
            <person name="Liebl W."/>
        </authorList>
    </citation>
    <scope>NUCLEOTIDE SEQUENCE [LARGE SCALE GENOMIC DNA]</scope>
    <source>
        <strain evidence="9">GGR1</strain>
        <strain evidence="11">SR1</strain>
    </source>
</reference>
<keyword evidence="4 7" id="KW-0812">Transmembrane</keyword>
<dbReference type="InterPro" id="IPR035906">
    <property type="entry name" value="MetI-like_sf"/>
</dbReference>
<evidence type="ECO:0000256" key="6">
    <source>
        <dbReference type="ARBA" id="ARBA00023136"/>
    </source>
</evidence>
<dbReference type="EMBL" id="CP025197">
    <property type="protein sequence ID" value="AUG57725.1"/>
    <property type="molecule type" value="Genomic_DNA"/>
</dbReference>
<evidence type="ECO:0000256" key="1">
    <source>
        <dbReference type="ARBA" id="ARBA00004651"/>
    </source>
</evidence>
<dbReference type="GO" id="GO:0005886">
    <property type="term" value="C:plasma membrane"/>
    <property type="evidence" value="ECO:0007669"/>
    <property type="project" value="UniProtKB-SubCell"/>
</dbReference>
<dbReference type="PANTHER" id="PTHR30151:SF0">
    <property type="entry name" value="ABC TRANSPORTER PERMEASE PROTEIN MJ0413-RELATED"/>
    <property type="match status" value="1"/>
</dbReference>
<dbReference type="EMBL" id="NEMB01000003">
    <property type="protein sequence ID" value="PQQ67616.1"/>
    <property type="molecule type" value="Genomic_DNA"/>
</dbReference>
<keyword evidence="5 7" id="KW-1133">Transmembrane helix</keyword>
<evidence type="ECO:0000256" key="4">
    <source>
        <dbReference type="ARBA" id="ARBA00022692"/>
    </source>
</evidence>
<dbReference type="RefSeq" id="WP_101301418.1">
    <property type="nucleotide sequence ID" value="NZ_CP025197.1"/>
</dbReference>
<keyword evidence="6 7" id="KW-0472">Membrane</keyword>
<dbReference type="Gene3D" id="1.10.3720.10">
    <property type="entry name" value="MetI-like"/>
    <property type="match status" value="1"/>
</dbReference>
<feature type="transmembrane region" description="Helical" evidence="7">
    <location>
        <begin position="73"/>
        <end position="96"/>
    </location>
</feature>
<evidence type="ECO:0000313" key="12">
    <source>
        <dbReference type="Proteomes" id="UP000239720"/>
    </source>
</evidence>
<evidence type="ECO:0000256" key="3">
    <source>
        <dbReference type="ARBA" id="ARBA00022475"/>
    </source>
</evidence>
<feature type="transmembrane region" description="Helical" evidence="7">
    <location>
        <begin position="171"/>
        <end position="192"/>
    </location>
</feature>
<gene>
    <name evidence="9" type="primary">ssuC3</name>
    <name evidence="10" type="ORF">B9R14_13230</name>
    <name evidence="9" type="ORF">HVS_09095</name>
</gene>
<name>A0A2K9EET6_9FIRM</name>
<evidence type="ECO:0000313" key="9">
    <source>
        <dbReference type="EMBL" id="AUG57725.1"/>
    </source>
</evidence>
<dbReference type="GO" id="GO:0055085">
    <property type="term" value="P:transmembrane transport"/>
    <property type="evidence" value="ECO:0007669"/>
    <property type="project" value="InterPro"/>
</dbReference>
<reference evidence="10 12" key="2">
    <citation type="journal article" date="2018" name="Syst. Appl. Microbiol.">
        <title>Characterization and high-quality draft genome sequence of Herbivorax saccincola A7, an anaerobic, alkaliphilic, thermophilic, cellulolytic, and xylanolytic bacterium.</title>
        <authorList>
            <person name="Aikawa S."/>
            <person name="Baramee S."/>
            <person name="Sermsathanaswadi J."/>
            <person name="Thianheng P."/>
            <person name="Tachaapaikoon C."/>
            <person name="Shikata A."/>
            <person name="Waeonukul R."/>
            <person name="Pason P."/>
            <person name="Ratanakhanokchai K."/>
            <person name="Kosugi A."/>
        </authorList>
    </citation>
    <scope>NUCLEOTIDE SEQUENCE [LARGE SCALE GENOMIC DNA]</scope>
    <source>
        <strain evidence="10 12">A7</strain>
    </source>
</reference>
<comment type="subcellular location">
    <subcellularLocation>
        <location evidence="1 7">Cell membrane</location>
        <topology evidence="1 7">Multi-pass membrane protein</topology>
    </subcellularLocation>
</comment>
<evidence type="ECO:0000256" key="2">
    <source>
        <dbReference type="ARBA" id="ARBA00022448"/>
    </source>
</evidence>
<keyword evidence="11" id="KW-1185">Reference proteome</keyword>
<dbReference type="Proteomes" id="UP000233534">
    <property type="component" value="Chromosome"/>
</dbReference>
<evidence type="ECO:0000256" key="7">
    <source>
        <dbReference type="RuleBase" id="RU363032"/>
    </source>
</evidence>
<evidence type="ECO:0000256" key="5">
    <source>
        <dbReference type="ARBA" id="ARBA00022989"/>
    </source>
</evidence>
<feature type="domain" description="ABC transmembrane type-1" evidence="8">
    <location>
        <begin position="62"/>
        <end position="242"/>
    </location>
</feature>
<dbReference type="OrthoDB" id="308958at2"/>
<organism evidence="9 11">
    <name type="scientific">Acetivibrio saccincola</name>
    <dbReference type="NCBI Taxonomy" id="1677857"/>
    <lineage>
        <taxon>Bacteria</taxon>
        <taxon>Bacillati</taxon>
        <taxon>Bacillota</taxon>
        <taxon>Clostridia</taxon>
        <taxon>Eubacteriales</taxon>
        <taxon>Oscillospiraceae</taxon>
        <taxon>Acetivibrio</taxon>
    </lineage>
</organism>
<keyword evidence="3" id="KW-1003">Cell membrane</keyword>
<dbReference type="PANTHER" id="PTHR30151">
    <property type="entry name" value="ALKANE SULFONATE ABC TRANSPORTER-RELATED, MEMBRANE SUBUNIT"/>
    <property type="match status" value="1"/>
</dbReference>
<feature type="transmembrane region" description="Helical" evidence="7">
    <location>
        <begin position="12"/>
        <end position="33"/>
    </location>
</feature>
<dbReference type="AlphaFoldDB" id="A0A2K9EET6"/>
<dbReference type="CDD" id="cd06261">
    <property type="entry name" value="TM_PBP2"/>
    <property type="match status" value="1"/>
</dbReference>
<keyword evidence="2 7" id="KW-0813">Transport</keyword>
<evidence type="ECO:0000313" key="10">
    <source>
        <dbReference type="EMBL" id="PQQ67616.1"/>
    </source>
</evidence>
<sequence>MTDFTTKNKKSILNKILIFVFWMCIWQAVHLIIGRDIYVPSPLSVFIRLSELVFLKSFWLSVLYSIYRVVAGILLSIVIGAITAVFSAISAFVLNLIHPLMTAIKSTPVLSFIIIALIWFSSGNVPVFICFLMCYPVIWTNLVTGIKGVDKKLLEMSKVYKVKKTVVFKKIFIPSVLPYFTAACITCLGLGWKVTVAAEVLSHPKIAIGSNLHTAKAYLDSTELFAWTFVVILLSFIFEIVFSRIIKKHGMEDKIGANDK</sequence>
<dbReference type="Pfam" id="PF00528">
    <property type="entry name" value="BPD_transp_1"/>
    <property type="match status" value="1"/>
</dbReference>
<evidence type="ECO:0000259" key="8">
    <source>
        <dbReference type="PROSITE" id="PS50928"/>
    </source>
</evidence>
<dbReference type="PROSITE" id="PS50928">
    <property type="entry name" value="ABC_TM1"/>
    <property type="match status" value="1"/>
</dbReference>
<dbReference type="SUPFAM" id="SSF161098">
    <property type="entry name" value="MetI-like"/>
    <property type="match status" value="1"/>
</dbReference>